<comment type="caution">
    <text evidence="2">The sequence shown here is derived from an EMBL/GenBank/DDBJ whole genome shotgun (WGS) entry which is preliminary data.</text>
</comment>
<feature type="signal peptide" evidence="1">
    <location>
        <begin position="1"/>
        <end position="18"/>
    </location>
</feature>
<sequence>MRLAVLLVFCVLVALSQSEVFRYIQCFGISRNSTDENATCNLNLANFCVTYPKKNSPAVCNSQITFNDNGIPSYLKRCKAEGCKKVQEWGKENLVGSFCCCQSIDCEAHPNDKQLDDLEFEEISVNGTESALNGTEV</sequence>
<reference evidence="2 3" key="1">
    <citation type="journal article" date="2015" name="Genome Biol.">
        <title>Comparative genomics of Steinernema reveals deeply conserved gene regulatory networks.</title>
        <authorList>
            <person name="Dillman A.R."/>
            <person name="Macchietto M."/>
            <person name="Porter C.F."/>
            <person name="Rogers A."/>
            <person name="Williams B."/>
            <person name="Antoshechkin I."/>
            <person name="Lee M.M."/>
            <person name="Goodwin Z."/>
            <person name="Lu X."/>
            <person name="Lewis E.E."/>
            <person name="Goodrich-Blair H."/>
            <person name="Stock S.P."/>
            <person name="Adams B.J."/>
            <person name="Sternberg P.W."/>
            <person name="Mortazavi A."/>
        </authorList>
    </citation>
    <scope>NUCLEOTIDE SEQUENCE [LARGE SCALE GENOMIC DNA]</scope>
    <source>
        <strain evidence="2 3">ALL</strain>
    </source>
</reference>
<dbReference type="Proteomes" id="UP000298663">
    <property type="component" value="Unassembled WGS sequence"/>
</dbReference>
<feature type="chain" id="PRO_5020548207" description="Activin types I and II receptor domain-containing protein" evidence="1">
    <location>
        <begin position="19"/>
        <end position="137"/>
    </location>
</feature>
<protein>
    <recommendedName>
        <fullName evidence="4">Activin types I and II receptor domain-containing protein</fullName>
    </recommendedName>
</protein>
<evidence type="ECO:0000313" key="3">
    <source>
        <dbReference type="Proteomes" id="UP000298663"/>
    </source>
</evidence>
<gene>
    <name evidence="2" type="ORF">L596_016167</name>
</gene>
<keyword evidence="3" id="KW-1185">Reference proteome</keyword>
<reference evidence="2 3" key="2">
    <citation type="journal article" date="2019" name="G3 (Bethesda)">
        <title>Hybrid Assembly of the Genome of the Entomopathogenic Nematode Steinernema carpocapsae Identifies the X-Chromosome.</title>
        <authorList>
            <person name="Serra L."/>
            <person name="Macchietto M."/>
            <person name="Macias-Munoz A."/>
            <person name="McGill C.J."/>
            <person name="Rodriguez I.M."/>
            <person name="Rodriguez B."/>
            <person name="Murad R."/>
            <person name="Mortazavi A."/>
        </authorList>
    </citation>
    <scope>NUCLEOTIDE SEQUENCE [LARGE SCALE GENOMIC DNA]</scope>
    <source>
        <strain evidence="2 3">ALL</strain>
    </source>
</reference>
<organism evidence="2 3">
    <name type="scientific">Steinernema carpocapsae</name>
    <name type="common">Entomopathogenic nematode</name>
    <dbReference type="NCBI Taxonomy" id="34508"/>
    <lineage>
        <taxon>Eukaryota</taxon>
        <taxon>Metazoa</taxon>
        <taxon>Ecdysozoa</taxon>
        <taxon>Nematoda</taxon>
        <taxon>Chromadorea</taxon>
        <taxon>Rhabditida</taxon>
        <taxon>Tylenchina</taxon>
        <taxon>Panagrolaimomorpha</taxon>
        <taxon>Strongyloidoidea</taxon>
        <taxon>Steinernematidae</taxon>
        <taxon>Steinernema</taxon>
    </lineage>
</organism>
<evidence type="ECO:0000313" key="2">
    <source>
        <dbReference type="EMBL" id="TKR82443.1"/>
    </source>
</evidence>
<dbReference type="EMBL" id="AZBU02000004">
    <property type="protein sequence ID" value="TKR82443.1"/>
    <property type="molecule type" value="Genomic_DNA"/>
</dbReference>
<evidence type="ECO:0000256" key="1">
    <source>
        <dbReference type="SAM" id="SignalP"/>
    </source>
</evidence>
<accession>A0A4U5NIA1</accession>
<evidence type="ECO:0008006" key="4">
    <source>
        <dbReference type="Google" id="ProtNLM"/>
    </source>
</evidence>
<keyword evidence="1" id="KW-0732">Signal</keyword>
<dbReference type="AlphaFoldDB" id="A0A4U5NIA1"/>
<name>A0A4U5NIA1_STECR</name>
<proteinExistence type="predicted"/>